<reference evidence="1" key="2">
    <citation type="submission" date="2023-05" db="EMBL/GenBank/DDBJ databases">
        <authorList>
            <person name="Fouks B."/>
        </authorList>
    </citation>
    <scope>NUCLEOTIDE SEQUENCE</scope>
    <source>
        <strain evidence="1">Stay&amp;Tobe</strain>
        <tissue evidence="1">Testes</tissue>
    </source>
</reference>
<protein>
    <submittedName>
        <fullName evidence="1">Uncharacterized protein</fullName>
    </submittedName>
</protein>
<feature type="non-terminal residue" evidence="1">
    <location>
        <position position="1"/>
    </location>
</feature>
<dbReference type="EMBL" id="JASPKZ010000022">
    <property type="protein sequence ID" value="KAJ9601332.1"/>
    <property type="molecule type" value="Genomic_DNA"/>
</dbReference>
<comment type="caution">
    <text evidence="1">The sequence shown here is derived from an EMBL/GenBank/DDBJ whole genome shotgun (WGS) entry which is preliminary data.</text>
</comment>
<evidence type="ECO:0000313" key="1">
    <source>
        <dbReference type="EMBL" id="KAJ9601332.1"/>
    </source>
</evidence>
<sequence>CTSLTSHGIRDRTRIKQALYRKILKSQLVLISNLTRSWIVDLKGGNCPGKFRINSSRTRRADSKLTSSRTSGWQSEMRTRRERCLTERHYSRAIPRTLASRQPRCIFRFKHITSFVVLLKLLISEH</sequence>
<reference evidence="1" key="1">
    <citation type="journal article" date="2023" name="IScience">
        <title>Live-bearing cockroach genome reveals convergent evolutionary mechanisms linked to viviparity in insects and beyond.</title>
        <authorList>
            <person name="Fouks B."/>
            <person name="Harrison M.C."/>
            <person name="Mikhailova A.A."/>
            <person name="Marchal E."/>
            <person name="English S."/>
            <person name="Carruthers M."/>
            <person name="Jennings E.C."/>
            <person name="Chiamaka E.L."/>
            <person name="Frigard R.A."/>
            <person name="Pippel M."/>
            <person name="Attardo G.M."/>
            <person name="Benoit J.B."/>
            <person name="Bornberg-Bauer E."/>
            <person name="Tobe S.S."/>
        </authorList>
    </citation>
    <scope>NUCLEOTIDE SEQUENCE</scope>
    <source>
        <strain evidence="1">Stay&amp;Tobe</strain>
    </source>
</reference>
<keyword evidence="2" id="KW-1185">Reference proteome</keyword>
<proteinExistence type="predicted"/>
<organism evidence="1 2">
    <name type="scientific">Diploptera punctata</name>
    <name type="common">Pacific beetle cockroach</name>
    <dbReference type="NCBI Taxonomy" id="6984"/>
    <lineage>
        <taxon>Eukaryota</taxon>
        <taxon>Metazoa</taxon>
        <taxon>Ecdysozoa</taxon>
        <taxon>Arthropoda</taxon>
        <taxon>Hexapoda</taxon>
        <taxon>Insecta</taxon>
        <taxon>Pterygota</taxon>
        <taxon>Neoptera</taxon>
        <taxon>Polyneoptera</taxon>
        <taxon>Dictyoptera</taxon>
        <taxon>Blattodea</taxon>
        <taxon>Blaberoidea</taxon>
        <taxon>Blaberidae</taxon>
        <taxon>Diplopterinae</taxon>
        <taxon>Diploptera</taxon>
    </lineage>
</organism>
<accession>A0AAD8ETQ4</accession>
<dbReference type="Proteomes" id="UP001233999">
    <property type="component" value="Unassembled WGS sequence"/>
</dbReference>
<gene>
    <name evidence="1" type="ORF">L9F63_000513</name>
</gene>
<feature type="non-terminal residue" evidence="1">
    <location>
        <position position="126"/>
    </location>
</feature>
<dbReference type="AlphaFoldDB" id="A0AAD8ETQ4"/>
<evidence type="ECO:0000313" key="2">
    <source>
        <dbReference type="Proteomes" id="UP001233999"/>
    </source>
</evidence>
<name>A0AAD8ETQ4_DIPPU</name>